<sequence length="252" mass="27656">MVRRSTQEPDEEGRDGGFSRWNTHFSTVVNVTLLGTELRLSQDPKSLHLGTTVWDASIVLAKWLERNARKGELSREKLRGKAVLELGAGMGLAGFACALLGARVMLTDTAAVLPLLARNYEANLSPAALRSSGSELAGAVGPVEVRELDWFQPEQVAAAGGPYDFILAADCVYNEALVDTLLRVVLALSNKRTTVVVANELRSDAVQERFRTAFEHHFVIKRVPRAKLDAVHQHPSIDILLLRRRSTPVQAL</sequence>
<evidence type="ECO:0008006" key="4">
    <source>
        <dbReference type="Google" id="ProtNLM"/>
    </source>
</evidence>
<dbReference type="Gene3D" id="3.40.50.150">
    <property type="entry name" value="Vaccinia Virus protein VP39"/>
    <property type="match status" value="1"/>
</dbReference>
<keyword evidence="1" id="KW-0812">Transmembrane</keyword>
<protein>
    <recommendedName>
        <fullName evidence="4">Protein N-lysine methyltransferase METTL21A</fullName>
    </recommendedName>
</protein>
<gene>
    <name evidence="2" type="ORF">WJX81_000881</name>
</gene>
<keyword evidence="1" id="KW-1133">Transmembrane helix</keyword>
<dbReference type="PANTHER" id="PTHR14614">
    <property type="entry name" value="HEPATOCELLULAR CARCINOMA-ASSOCIATED ANTIGEN"/>
    <property type="match status" value="1"/>
</dbReference>
<organism evidence="2 3">
    <name type="scientific">Elliptochloris bilobata</name>
    <dbReference type="NCBI Taxonomy" id="381761"/>
    <lineage>
        <taxon>Eukaryota</taxon>
        <taxon>Viridiplantae</taxon>
        <taxon>Chlorophyta</taxon>
        <taxon>core chlorophytes</taxon>
        <taxon>Trebouxiophyceae</taxon>
        <taxon>Trebouxiophyceae incertae sedis</taxon>
        <taxon>Elliptochloris clade</taxon>
        <taxon>Elliptochloris</taxon>
    </lineage>
</organism>
<reference evidence="2 3" key="1">
    <citation type="journal article" date="2024" name="Nat. Commun.">
        <title>Phylogenomics reveals the evolutionary origins of lichenization in chlorophyte algae.</title>
        <authorList>
            <person name="Puginier C."/>
            <person name="Libourel C."/>
            <person name="Otte J."/>
            <person name="Skaloud P."/>
            <person name="Haon M."/>
            <person name="Grisel S."/>
            <person name="Petersen M."/>
            <person name="Berrin J.G."/>
            <person name="Delaux P.M."/>
            <person name="Dal Grande F."/>
            <person name="Keller J."/>
        </authorList>
    </citation>
    <scope>NUCLEOTIDE SEQUENCE [LARGE SCALE GENOMIC DNA]</scope>
    <source>
        <strain evidence="2 3">SAG 245.80</strain>
    </source>
</reference>
<dbReference type="PANTHER" id="PTHR14614:SF123">
    <property type="entry name" value="OS04G0645500 PROTEIN"/>
    <property type="match status" value="1"/>
</dbReference>
<dbReference type="InterPro" id="IPR019410">
    <property type="entry name" value="Methyltransf_16"/>
</dbReference>
<proteinExistence type="predicted"/>
<accession>A0AAW1RBU2</accession>
<feature type="transmembrane region" description="Helical" evidence="1">
    <location>
        <begin position="83"/>
        <end position="106"/>
    </location>
</feature>
<evidence type="ECO:0000313" key="3">
    <source>
        <dbReference type="Proteomes" id="UP001445335"/>
    </source>
</evidence>
<dbReference type="EMBL" id="JALJOU010000048">
    <property type="protein sequence ID" value="KAK9830946.1"/>
    <property type="molecule type" value="Genomic_DNA"/>
</dbReference>
<evidence type="ECO:0000256" key="1">
    <source>
        <dbReference type="SAM" id="Phobius"/>
    </source>
</evidence>
<dbReference type="SUPFAM" id="SSF53335">
    <property type="entry name" value="S-adenosyl-L-methionine-dependent methyltransferases"/>
    <property type="match status" value="1"/>
</dbReference>
<dbReference type="InterPro" id="IPR029063">
    <property type="entry name" value="SAM-dependent_MTases_sf"/>
</dbReference>
<dbReference type="Pfam" id="PF10294">
    <property type="entry name" value="Methyltransf_16"/>
    <property type="match status" value="1"/>
</dbReference>
<keyword evidence="3" id="KW-1185">Reference proteome</keyword>
<name>A0AAW1RBU2_9CHLO</name>
<dbReference type="Proteomes" id="UP001445335">
    <property type="component" value="Unassembled WGS sequence"/>
</dbReference>
<keyword evidence="1" id="KW-0472">Membrane</keyword>
<dbReference type="AlphaFoldDB" id="A0AAW1RBU2"/>
<evidence type="ECO:0000313" key="2">
    <source>
        <dbReference type="EMBL" id="KAK9830946.1"/>
    </source>
</evidence>
<comment type="caution">
    <text evidence="2">The sequence shown here is derived from an EMBL/GenBank/DDBJ whole genome shotgun (WGS) entry which is preliminary data.</text>
</comment>